<evidence type="ECO:0000256" key="1">
    <source>
        <dbReference type="ARBA" id="ARBA00000085"/>
    </source>
</evidence>
<keyword evidence="4" id="KW-0808">Transferase</keyword>
<keyword evidence="7" id="KW-0067">ATP-binding</keyword>
<dbReference type="EMBL" id="JAMAST010000013">
    <property type="protein sequence ID" value="MCL1632332.1"/>
    <property type="molecule type" value="Genomic_DNA"/>
</dbReference>
<dbReference type="PANTHER" id="PTHR43711:SF1">
    <property type="entry name" value="HISTIDINE KINASE 1"/>
    <property type="match status" value="1"/>
</dbReference>
<dbReference type="GO" id="GO:0016301">
    <property type="term" value="F:kinase activity"/>
    <property type="evidence" value="ECO:0007669"/>
    <property type="project" value="UniProtKB-KW"/>
</dbReference>
<dbReference type="RefSeq" id="WP_249101967.1">
    <property type="nucleotide sequence ID" value="NZ_JAMAST010000013.1"/>
</dbReference>
<evidence type="ECO:0000256" key="6">
    <source>
        <dbReference type="ARBA" id="ARBA00022777"/>
    </source>
</evidence>
<dbReference type="SMART" id="SM00388">
    <property type="entry name" value="HisKA"/>
    <property type="match status" value="1"/>
</dbReference>
<dbReference type="InterPro" id="IPR004358">
    <property type="entry name" value="Sig_transdc_His_kin-like_C"/>
</dbReference>
<evidence type="ECO:0000313" key="13">
    <source>
        <dbReference type="Proteomes" id="UP001203004"/>
    </source>
</evidence>
<dbReference type="PANTHER" id="PTHR43711">
    <property type="entry name" value="TWO-COMPONENT HISTIDINE KINASE"/>
    <property type="match status" value="1"/>
</dbReference>
<dbReference type="SMART" id="SM00387">
    <property type="entry name" value="HATPase_c"/>
    <property type="match status" value="1"/>
</dbReference>
<keyword evidence="13" id="KW-1185">Reference proteome</keyword>
<dbReference type="CDD" id="cd00082">
    <property type="entry name" value="HisKA"/>
    <property type="match status" value="1"/>
</dbReference>
<dbReference type="CDD" id="cd00075">
    <property type="entry name" value="HATPase"/>
    <property type="match status" value="1"/>
</dbReference>
<evidence type="ECO:0000256" key="7">
    <source>
        <dbReference type="ARBA" id="ARBA00022840"/>
    </source>
</evidence>
<reference evidence="12 13" key="1">
    <citation type="submission" date="2022-05" db="EMBL/GenBank/DDBJ databases">
        <title>Sporolactobacillus sp nov CPB3-1, isolated from tree bark (Mangifera indica L.).</title>
        <authorList>
            <person name="Phuengjayaem S."/>
            <person name="Tanasupawat S."/>
        </authorList>
    </citation>
    <scope>NUCLEOTIDE SEQUENCE [LARGE SCALE GENOMIC DNA]</scope>
    <source>
        <strain evidence="12 13">CPB3-1</strain>
    </source>
</reference>
<protein>
    <recommendedName>
        <fullName evidence="2">histidine kinase</fullName>
        <ecNumber evidence="2">2.7.13.3</ecNumber>
    </recommendedName>
</protein>
<evidence type="ECO:0000256" key="5">
    <source>
        <dbReference type="ARBA" id="ARBA00022741"/>
    </source>
</evidence>
<gene>
    <name evidence="12" type="ORF">M3N64_10315</name>
</gene>
<dbReference type="InterPro" id="IPR036097">
    <property type="entry name" value="HisK_dim/P_sf"/>
</dbReference>
<evidence type="ECO:0000313" key="12">
    <source>
        <dbReference type="EMBL" id="MCL1632332.1"/>
    </source>
</evidence>
<dbReference type="InterPro" id="IPR050736">
    <property type="entry name" value="Sensor_HK_Regulatory"/>
</dbReference>
<sequence>MTLFRKTLIKLTITNAVLLILLLSLLGGAIYFYEQNVTFRDSNKTLKDAASGRLLLLRRNPIQGQDQGAMDQHLRNPGFYWVITSSSNEQLQSSMDGFLGTDGAKQFFKPFLNTTGNGVSEKKAHGRYYHLLVKKEKINGQSLKIIFSIDVTPEKNLLNTLRMIILIGLATGAAVSVVAGYILARRALRPIESAWGRQNRFVADASHELRTPLSIIQLKIEGLLRQPRQQVQDVGEDIAIMLDETRRLSKLVANLLTLARSDANRLEVNPAPLDLSAMLKKVTEPFAEMAEFEEKTFTLAGTEEPIYINGDEQRIHQLVVILLDNAMKFTPKGGKISVACVRENRYARLSVSDNGCGISEDDLKHIFDRFYQADDARTGQKGTGLGLSIAEWIVHKHRGKIEVSSQLGEGTTFFVRLPLMKDEPVDQDHHDHREGENEDDRNV</sequence>
<keyword evidence="8" id="KW-0902">Two-component regulatory system</keyword>
<keyword evidence="10" id="KW-0812">Transmembrane</keyword>
<accession>A0ABT0MBT6</accession>
<dbReference type="Pfam" id="PF02518">
    <property type="entry name" value="HATPase_c"/>
    <property type="match status" value="1"/>
</dbReference>
<keyword evidence="3" id="KW-0597">Phosphoprotein</keyword>
<keyword evidence="5" id="KW-0547">Nucleotide-binding</keyword>
<keyword evidence="6 12" id="KW-0418">Kinase</keyword>
<feature type="region of interest" description="Disordered" evidence="9">
    <location>
        <begin position="424"/>
        <end position="443"/>
    </location>
</feature>
<keyword evidence="10" id="KW-1133">Transmembrane helix</keyword>
<evidence type="ECO:0000256" key="2">
    <source>
        <dbReference type="ARBA" id="ARBA00012438"/>
    </source>
</evidence>
<feature type="transmembrane region" description="Helical" evidence="10">
    <location>
        <begin position="163"/>
        <end position="184"/>
    </location>
</feature>
<dbReference type="PROSITE" id="PS50109">
    <property type="entry name" value="HIS_KIN"/>
    <property type="match status" value="1"/>
</dbReference>
<dbReference type="PRINTS" id="PR00344">
    <property type="entry name" value="BCTRLSENSOR"/>
</dbReference>
<proteinExistence type="predicted"/>
<comment type="caution">
    <text evidence="12">The sequence shown here is derived from an EMBL/GenBank/DDBJ whole genome shotgun (WGS) entry which is preliminary data.</text>
</comment>
<dbReference type="Proteomes" id="UP001203004">
    <property type="component" value="Unassembled WGS sequence"/>
</dbReference>
<dbReference type="InterPro" id="IPR036890">
    <property type="entry name" value="HATPase_C_sf"/>
</dbReference>
<name>A0ABT0MBT6_9BACL</name>
<keyword evidence="10" id="KW-0472">Membrane</keyword>
<dbReference type="EC" id="2.7.13.3" evidence="2"/>
<feature type="transmembrane region" description="Helical" evidence="10">
    <location>
        <begin position="12"/>
        <end position="33"/>
    </location>
</feature>
<dbReference type="Pfam" id="PF00512">
    <property type="entry name" value="HisKA"/>
    <property type="match status" value="1"/>
</dbReference>
<dbReference type="Gene3D" id="3.30.565.10">
    <property type="entry name" value="Histidine kinase-like ATPase, C-terminal domain"/>
    <property type="match status" value="1"/>
</dbReference>
<dbReference type="Gene3D" id="1.10.287.130">
    <property type="match status" value="1"/>
</dbReference>
<evidence type="ECO:0000256" key="9">
    <source>
        <dbReference type="SAM" id="MobiDB-lite"/>
    </source>
</evidence>
<dbReference type="SUPFAM" id="SSF47384">
    <property type="entry name" value="Homodimeric domain of signal transducing histidine kinase"/>
    <property type="match status" value="1"/>
</dbReference>
<evidence type="ECO:0000256" key="10">
    <source>
        <dbReference type="SAM" id="Phobius"/>
    </source>
</evidence>
<feature type="domain" description="Histidine kinase" evidence="11">
    <location>
        <begin position="204"/>
        <end position="421"/>
    </location>
</feature>
<evidence type="ECO:0000256" key="8">
    <source>
        <dbReference type="ARBA" id="ARBA00023012"/>
    </source>
</evidence>
<dbReference type="InterPro" id="IPR003661">
    <property type="entry name" value="HisK_dim/P_dom"/>
</dbReference>
<dbReference type="SUPFAM" id="SSF55874">
    <property type="entry name" value="ATPase domain of HSP90 chaperone/DNA topoisomerase II/histidine kinase"/>
    <property type="match status" value="1"/>
</dbReference>
<comment type="catalytic activity">
    <reaction evidence="1">
        <text>ATP + protein L-histidine = ADP + protein N-phospho-L-histidine.</text>
        <dbReference type="EC" id="2.7.13.3"/>
    </reaction>
</comment>
<evidence type="ECO:0000259" key="11">
    <source>
        <dbReference type="PROSITE" id="PS50109"/>
    </source>
</evidence>
<evidence type="ECO:0000256" key="4">
    <source>
        <dbReference type="ARBA" id="ARBA00022679"/>
    </source>
</evidence>
<dbReference type="InterPro" id="IPR005467">
    <property type="entry name" value="His_kinase_dom"/>
</dbReference>
<organism evidence="12 13">
    <name type="scientific">Sporolactobacillus mangiferae</name>
    <dbReference type="NCBI Taxonomy" id="2940498"/>
    <lineage>
        <taxon>Bacteria</taxon>
        <taxon>Bacillati</taxon>
        <taxon>Bacillota</taxon>
        <taxon>Bacilli</taxon>
        <taxon>Bacillales</taxon>
        <taxon>Sporolactobacillaceae</taxon>
        <taxon>Sporolactobacillus</taxon>
    </lineage>
</organism>
<evidence type="ECO:0000256" key="3">
    <source>
        <dbReference type="ARBA" id="ARBA00022553"/>
    </source>
</evidence>
<dbReference type="InterPro" id="IPR003594">
    <property type="entry name" value="HATPase_dom"/>
</dbReference>